<protein>
    <submittedName>
        <fullName evidence="1">Uncharacterized protein</fullName>
    </submittedName>
</protein>
<dbReference type="Proteomes" id="UP000689967">
    <property type="component" value="Unassembled WGS sequence"/>
</dbReference>
<keyword evidence="2" id="KW-1185">Reference proteome</keyword>
<accession>A0ABS6H9I1</accession>
<name>A0ABS6H9I1_9PROT</name>
<comment type="caution">
    <text evidence="1">The sequence shown here is derived from an EMBL/GenBank/DDBJ whole genome shotgun (WGS) entry which is preliminary data.</text>
</comment>
<evidence type="ECO:0000313" key="2">
    <source>
        <dbReference type="Proteomes" id="UP000689967"/>
    </source>
</evidence>
<evidence type="ECO:0000313" key="1">
    <source>
        <dbReference type="EMBL" id="MBU8545340.1"/>
    </source>
</evidence>
<dbReference type="EMBL" id="JAERQM010000004">
    <property type="protein sequence ID" value="MBU8545340.1"/>
    <property type="molecule type" value="Genomic_DNA"/>
</dbReference>
<reference evidence="1 2" key="1">
    <citation type="submission" date="2021-01" db="EMBL/GenBank/DDBJ databases">
        <title>Roseomonas sp. nov, a bacterium isolated from an oil production mixture in Yumen Oilfield.</title>
        <authorList>
            <person name="Wu D."/>
        </authorList>
    </citation>
    <scope>NUCLEOTIDE SEQUENCE [LARGE SCALE GENOMIC DNA]</scope>
    <source>
        <strain evidence="1 2">ROY-5-3</strain>
    </source>
</reference>
<dbReference type="RefSeq" id="WP_216877268.1">
    <property type="nucleotide sequence ID" value="NZ_JAERQM010000004.1"/>
</dbReference>
<proteinExistence type="predicted"/>
<sequence>MSNLAVSPERSVEWVTLLDGRRFEIDVMGRTIVPTDTGDHLFEFTWSCGLSDCHRSAVTLLTGLLATHSVQYASQCTRYLGSLVAEADEANGGPVASLQLAHLSDWPASPENSSGLADMVQAVERQ</sequence>
<organism evidence="1 2">
    <name type="scientific">Falsiroseomonas oleicola</name>
    <dbReference type="NCBI Taxonomy" id="2801474"/>
    <lineage>
        <taxon>Bacteria</taxon>
        <taxon>Pseudomonadati</taxon>
        <taxon>Pseudomonadota</taxon>
        <taxon>Alphaproteobacteria</taxon>
        <taxon>Acetobacterales</taxon>
        <taxon>Roseomonadaceae</taxon>
        <taxon>Falsiroseomonas</taxon>
    </lineage>
</organism>
<gene>
    <name evidence="1" type="ORF">JJQ90_16580</name>
</gene>